<dbReference type="InterPro" id="IPR027417">
    <property type="entry name" value="P-loop_NTPase"/>
</dbReference>
<sequence>MRLARSPDAQLVLVLLEPDLAAAEQTISLAFGQTGGPIAAVTTAETPGLAPSGTIGVWSITELKAELARRVGIAERSAGGRRGRVIAVTAALTGSGVTTVATGLAFALAGGGSVLLGEFGAPVPELALHLDLKPQHSVGDLLRAGDRMDVSMIRHAAVRHPAGVDVLGYPPDTLAVESPTRAAARDFQVLLRAAYDWVVLDAGHPQPGGEELCRHADAVVVVTRLDLPALRLTRRYVEALTDAGVPAGTLLLAANRYGQSGLVPWRQAEKALALPVKAWLSDDPWAVNRALAEGQPLVKSAPRAGLTKELARLAADVRARFATAGA</sequence>
<dbReference type="PANTHER" id="PTHR43384">
    <property type="entry name" value="SEPTUM SITE-DETERMINING PROTEIN MIND HOMOLOG, CHLOROPLASTIC-RELATED"/>
    <property type="match status" value="1"/>
</dbReference>
<name>A0A225D2T0_9BACT</name>
<dbReference type="GO" id="GO:0005829">
    <property type="term" value="C:cytosol"/>
    <property type="evidence" value="ECO:0007669"/>
    <property type="project" value="TreeGrafter"/>
</dbReference>
<dbReference type="InterPro" id="IPR050625">
    <property type="entry name" value="ParA/MinD_ATPase"/>
</dbReference>
<dbReference type="GO" id="GO:0051782">
    <property type="term" value="P:negative regulation of cell division"/>
    <property type="evidence" value="ECO:0007669"/>
    <property type="project" value="TreeGrafter"/>
</dbReference>
<dbReference type="InterPro" id="IPR017746">
    <property type="entry name" value="Cellulose_synthase_operon_BcsQ"/>
</dbReference>
<keyword evidence="2" id="KW-1185">Reference proteome</keyword>
<dbReference type="SUPFAM" id="SSF52540">
    <property type="entry name" value="P-loop containing nucleoside triphosphate hydrolases"/>
    <property type="match status" value="1"/>
</dbReference>
<proteinExistence type="predicted"/>
<dbReference type="Proteomes" id="UP000214646">
    <property type="component" value="Unassembled WGS sequence"/>
</dbReference>
<dbReference type="AlphaFoldDB" id="A0A225D2T0"/>
<reference evidence="2" key="1">
    <citation type="submission" date="2017-06" db="EMBL/GenBank/DDBJ databases">
        <title>Genome analysis of Fimbriiglobus ruber SP5, the first member of the order Planctomycetales with confirmed chitinolytic capability.</title>
        <authorList>
            <person name="Ravin N.V."/>
            <person name="Rakitin A.L."/>
            <person name="Ivanova A.A."/>
            <person name="Beletsky A.V."/>
            <person name="Kulichevskaya I.S."/>
            <person name="Mardanov A.V."/>
            <person name="Dedysh S.N."/>
        </authorList>
    </citation>
    <scope>NUCLEOTIDE SEQUENCE [LARGE SCALE GENOMIC DNA]</scope>
    <source>
        <strain evidence="2">SP5</strain>
    </source>
</reference>
<accession>A0A225D2T0</accession>
<dbReference type="GO" id="GO:0016887">
    <property type="term" value="F:ATP hydrolysis activity"/>
    <property type="evidence" value="ECO:0007669"/>
    <property type="project" value="TreeGrafter"/>
</dbReference>
<evidence type="ECO:0000313" key="2">
    <source>
        <dbReference type="Proteomes" id="UP000214646"/>
    </source>
</evidence>
<protein>
    <submittedName>
        <fullName evidence="1">Type II/IV secretion system ATPase TadZ/CpaE, associated with Flp pilus assembly</fullName>
    </submittedName>
</protein>
<gene>
    <name evidence="1" type="ORF">FRUB_09424</name>
</gene>
<evidence type="ECO:0000313" key="1">
    <source>
        <dbReference type="EMBL" id="OWK35263.1"/>
    </source>
</evidence>
<dbReference type="GO" id="GO:0005524">
    <property type="term" value="F:ATP binding"/>
    <property type="evidence" value="ECO:0007669"/>
    <property type="project" value="TreeGrafter"/>
</dbReference>
<organism evidence="1 2">
    <name type="scientific">Fimbriiglobus ruber</name>
    <dbReference type="NCBI Taxonomy" id="1908690"/>
    <lineage>
        <taxon>Bacteria</taxon>
        <taxon>Pseudomonadati</taxon>
        <taxon>Planctomycetota</taxon>
        <taxon>Planctomycetia</taxon>
        <taxon>Gemmatales</taxon>
        <taxon>Gemmataceae</taxon>
        <taxon>Fimbriiglobus</taxon>
    </lineage>
</organism>
<dbReference type="GO" id="GO:0009898">
    <property type="term" value="C:cytoplasmic side of plasma membrane"/>
    <property type="evidence" value="ECO:0007669"/>
    <property type="project" value="TreeGrafter"/>
</dbReference>
<dbReference type="Gene3D" id="3.40.50.300">
    <property type="entry name" value="P-loop containing nucleotide triphosphate hydrolases"/>
    <property type="match status" value="1"/>
</dbReference>
<dbReference type="Pfam" id="PF06564">
    <property type="entry name" value="CBP_BcsQ"/>
    <property type="match status" value="1"/>
</dbReference>
<dbReference type="PANTHER" id="PTHR43384:SF13">
    <property type="entry name" value="SLR0110 PROTEIN"/>
    <property type="match status" value="1"/>
</dbReference>
<comment type="caution">
    <text evidence="1">The sequence shown here is derived from an EMBL/GenBank/DDBJ whole genome shotgun (WGS) entry which is preliminary data.</text>
</comment>
<dbReference type="EMBL" id="NIDE01000018">
    <property type="protein sequence ID" value="OWK35263.1"/>
    <property type="molecule type" value="Genomic_DNA"/>
</dbReference>